<feature type="compositionally biased region" description="Low complexity" evidence="1">
    <location>
        <begin position="1463"/>
        <end position="1476"/>
    </location>
</feature>
<feature type="transmembrane region" description="Helical" evidence="2">
    <location>
        <begin position="22"/>
        <end position="41"/>
    </location>
</feature>
<protein>
    <recommendedName>
        <fullName evidence="3">Bridge-like lipid transfer protein family member 1 C-terminal domain-containing protein</fullName>
    </recommendedName>
</protein>
<evidence type="ECO:0000256" key="2">
    <source>
        <dbReference type="SAM" id="Phobius"/>
    </source>
</evidence>
<evidence type="ECO:0000259" key="3">
    <source>
        <dbReference type="SMART" id="SM01220"/>
    </source>
</evidence>
<keyword evidence="2" id="KW-1133">Transmembrane helix</keyword>
<proteinExistence type="predicted"/>
<evidence type="ECO:0000313" key="5">
    <source>
        <dbReference type="Proteomes" id="UP001283361"/>
    </source>
</evidence>
<dbReference type="InterPro" id="IPR056741">
    <property type="entry name" value="BLTP1_M"/>
</dbReference>
<dbReference type="InterPro" id="IPR033616">
    <property type="entry name" value="BLTP1"/>
</dbReference>
<feature type="compositionally biased region" description="Basic and acidic residues" evidence="1">
    <location>
        <begin position="4040"/>
        <end position="4049"/>
    </location>
</feature>
<dbReference type="GO" id="GO:0048488">
    <property type="term" value="P:synaptic vesicle endocytosis"/>
    <property type="evidence" value="ECO:0007669"/>
    <property type="project" value="TreeGrafter"/>
</dbReference>
<feature type="compositionally biased region" description="Basic and acidic residues" evidence="1">
    <location>
        <begin position="696"/>
        <end position="706"/>
    </location>
</feature>
<feature type="region of interest" description="Disordered" evidence="1">
    <location>
        <begin position="4860"/>
        <end position="4971"/>
    </location>
</feature>
<dbReference type="PANTHER" id="PTHR31640:SF1">
    <property type="entry name" value="BRIDGE-LIKE LIPID TRANSFER PROTEIN FAMILY MEMBER 1"/>
    <property type="match status" value="1"/>
</dbReference>
<feature type="region of interest" description="Disordered" evidence="1">
    <location>
        <begin position="4036"/>
        <end position="4068"/>
    </location>
</feature>
<feature type="compositionally biased region" description="Polar residues" evidence="1">
    <location>
        <begin position="1405"/>
        <end position="1441"/>
    </location>
</feature>
<accession>A0AAE0XW73</accession>
<feature type="compositionally biased region" description="Low complexity" evidence="1">
    <location>
        <begin position="2164"/>
        <end position="2200"/>
    </location>
</feature>
<feature type="compositionally biased region" description="Polar residues" evidence="1">
    <location>
        <begin position="3458"/>
        <end position="3467"/>
    </location>
</feature>
<feature type="compositionally biased region" description="Polar residues" evidence="1">
    <location>
        <begin position="4287"/>
        <end position="4296"/>
    </location>
</feature>
<dbReference type="Pfam" id="PF25040">
    <property type="entry name" value="BLTP1_C"/>
    <property type="match status" value="3"/>
</dbReference>
<dbReference type="InterPro" id="IPR047104">
    <property type="entry name" value="BLTP1_N"/>
</dbReference>
<feature type="region of interest" description="Disordered" evidence="1">
    <location>
        <begin position="2495"/>
        <end position="2521"/>
    </location>
</feature>
<dbReference type="PANTHER" id="PTHR31640">
    <property type="entry name" value="TRANSMEMBRANE PROTEIN KIAA1109"/>
    <property type="match status" value="1"/>
</dbReference>
<feature type="compositionally biased region" description="Basic and acidic residues" evidence="1">
    <location>
        <begin position="2843"/>
        <end position="2852"/>
    </location>
</feature>
<feature type="region of interest" description="Disordered" evidence="1">
    <location>
        <begin position="3411"/>
        <end position="3470"/>
    </location>
</feature>
<feature type="compositionally biased region" description="Polar residues" evidence="1">
    <location>
        <begin position="4659"/>
        <end position="4674"/>
    </location>
</feature>
<evidence type="ECO:0000313" key="4">
    <source>
        <dbReference type="EMBL" id="KAK3719800.1"/>
    </source>
</evidence>
<dbReference type="EMBL" id="JAWDGP010007412">
    <property type="protein sequence ID" value="KAK3719800.1"/>
    <property type="molecule type" value="Genomic_DNA"/>
</dbReference>
<keyword evidence="5" id="KW-1185">Reference proteome</keyword>
<feature type="region of interest" description="Disordered" evidence="1">
    <location>
        <begin position="4616"/>
        <end position="4683"/>
    </location>
</feature>
<evidence type="ECO:0000256" key="1">
    <source>
        <dbReference type="SAM" id="MobiDB-lite"/>
    </source>
</evidence>
<feature type="region of interest" description="Disordered" evidence="1">
    <location>
        <begin position="2815"/>
        <end position="2854"/>
    </location>
</feature>
<dbReference type="Pfam" id="PF20413">
    <property type="entry name" value="BLTP1_N"/>
    <property type="match status" value="2"/>
</dbReference>
<feature type="region of interest" description="Disordered" evidence="1">
    <location>
        <begin position="1980"/>
        <end position="2053"/>
    </location>
</feature>
<feature type="compositionally biased region" description="Basic and acidic residues" evidence="1">
    <location>
        <begin position="2110"/>
        <end position="2132"/>
    </location>
</feature>
<dbReference type="Proteomes" id="UP001283361">
    <property type="component" value="Unassembled WGS sequence"/>
</dbReference>
<feature type="compositionally biased region" description="Polar residues" evidence="1">
    <location>
        <begin position="2024"/>
        <end position="2045"/>
    </location>
</feature>
<feature type="region of interest" description="Disordered" evidence="1">
    <location>
        <begin position="1394"/>
        <end position="1549"/>
    </location>
</feature>
<feature type="region of interest" description="Disordered" evidence="1">
    <location>
        <begin position="2873"/>
        <end position="2899"/>
    </location>
</feature>
<feature type="region of interest" description="Disordered" evidence="1">
    <location>
        <begin position="684"/>
        <end position="716"/>
    </location>
</feature>
<dbReference type="Pfam" id="PF25039">
    <property type="entry name" value="BLTP1_M"/>
    <property type="match status" value="4"/>
</dbReference>
<dbReference type="SMART" id="SM01220">
    <property type="entry name" value="FSA_C"/>
    <property type="match status" value="1"/>
</dbReference>
<keyword evidence="2" id="KW-0812">Transmembrane</keyword>
<feature type="compositionally biased region" description="Low complexity" evidence="1">
    <location>
        <begin position="684"/>
        <end position="695"/>
    </location>
</feature>
<sequence>MNQNSNESLLERLDNELPDSTAYWMLIAIGLAQAWTVYVTFYHSRVLGIIITAIINKFVKYGHIQMGSFSFSVLSGKVMFRDVYFITEDFSVRAEYGWLIFRWWRPYVYKELTEDMSHMETRMSVFLDGFEFHVYNKSTVYRKLDKLFRGSEDEELEKPPSETTTAKQSGRFQGVHWRDLIPVIKFEISSGRWIFGNYLLPYSALFKFDKANAVYTTKPASTVFDKFMHILKCEMENARLMLVPSPKYNGPVQDEPPRFMGEGFVVMLSNDLEFYYYQDEPGIVPLEPEQIQMADGEVLVKRTYPCVGVDIKCGKNSDFNYGPWVERQREVIWKFFYPADYQPLVPTKQAEPGELRQFKTMEIKMTINAISTFDILFTKNSVTQALHMNAGKGSYVEVTVPYIVEETGYLTKVKGQLMLVDATTSMPFRSLVECETFEFDVTAYYPRDWNACQEWRCDLTACKAVVYLIYDLKTFFSDLVDDWSSKAAPDIYSFVPYNFTLSLVIKQFELLTLANENNWVDTSSQHQENAHIAFCGELFDLCVTFPFNDFLPKTLPINLMIKGETVFCRLYLPESNTMKHALIAISENMKIVDREGNEMDTPFGGGGKQWRKVTLKSNGWIDCWTTPYVFLTVVYTYYPMPVLLSQSPTERVAHLSLSSPILEEELGGDELAFLDIPSNLLPRGSNSRTGSGSSNCDERSRSKSGDRAATSSAASCDRFDPGLMEPDVIQVELEVAPSVLVLYGSLLRNLIHLKENYLGEYQKATDFEENPGQTKDMETSYVHVDNPDCDEKPFDPRTYRPFSVTVSVTLHDIQAHLARNCAKDGLPCPSAHVERLCFEMDKTFKETKLQVLLSPCVLLAKDCLPRDAQQEHLRDGHLALSGLQLRGHAMFSLEGLPLDSETLEYGWLIEVIIGEVTGKLTTPQLQNIAEFLQTFIMMIENAENKLQTSLPFKQCQHMLAQDSCPHHASDKFPFPCPTTEEVKYEMTRISVDFVSIFLVESGSALNVQVHPIRIANCNLHGPSTRAGITGLVDKLELKQYVGTSSRREVPSGAYTTGSQAGKLSLEKWLEAGGFSLGPIMLEAAMALPHPLLYQNQDKFLRLHDAKTKRLWFLWKDRDLSTPTPNAVAGKCGCLGGCVFFGTNKNGLTFFKVKRHSHGVQVVAVPQVSKDGADPGFGQSLLHAGKLVFETSQLALRMAPSPSKGIATTMDGHLDVMDGFAFTRGYMSELASPDVEVADCHPGVAGSPAEDGRPKSTFSDTQMLLAASGTRQVEVRHHSSRDVFLLRQSSLPTTERGASGVVLRPGSKKRKRSAPVPTLSPSELRGTDSISISVMSHNSAPQHGSLVSSDKLDTVSSVSQYYTSRDCKEAGGSSPQSPTSQDFPYSIASAAASGSSSIAPVGDLSRPTSNISIDSESYMTANEDTDTESGNATLTRDSTIVSGFSVGSDEESCPNTIKRAPLPTTSNTTATTSPSTQSREDSSSNKGRHRSRQHQQHRRKGSNRRLRQHIQQHLQHQTSRNYKTLAGSSASSSAAEDEEEESTLSFCSAPSENDFDLSGSDVDAEDLIDMINLHNHMNLPITESPLLLSCYSQHLSHYYCQDWCSSAPQLAVYASRFPGLNSVQSEYSLSSAGHSVYSAGAAWMPHFFKVKEGFSVNVMKPRGDIKRGSPNNVATDLFSVKATLDREHLKQQQSDDGASQESLTDNTSKTTAIVQLSGSVDVLVTPLLLEALQRCVEAVTPTLSRLHPSALIDGLHSQCLDRLKQQNKLKKGKEWEGNKEEGSYDNLSSCKEVTPVKTSSLQALFTLPKINICVLQASIVEEVIAFSNLGSASDLTAVSLLAVCIDGVKCQLLSSKHSCKVAAEASKEPLTRKTSATPNMVKFISSVQSRGKSEMTLQEPEIENPQEVSREENVGTLHISHVHVQLRRLLKFSNFSEHVLLTAIPEHSSRVLFTLEQDTSTPLSTLPYGIGTATASATINTNSSAPEGYIGTNIGVTPSPKRRLSRTSSRDREREREKDTGDGASLSSTLGRGATDTTPSLSSPYPQVSHAAPAPPTLSVPSIGFIMCECGLEDVSVTALRRLGFQDTSQEAQEVEEKLEGLDQTISQMEDSARTKVEEQISKENAEKQDTTKNKASAAKQNDEENKDHKVEREEPYTGNPTVLISPSDNIQSQSPSSESGPEQSSKDSSWASDHSAVSSDTPVVSAVHPGTLPEPLEGDASNGRLELKTIWFYFASPPPISIHKKVDYTRLDWNLLSTATPAIDAWLNPSDRLMTSVRSLVREYSRRLCCVVACMMIEGLESQGIHVAYKSKFNKLTPLSKTLQEDPSNQLLTVLRKYLHKHGTDQVERAVSVETVPQLITVQKGILALMRQWKNVLYMPNLSQVNFKSRRSIRPYNVKFALPKEENTLEARVNEEQEEVVVDQFDVVDERISLLQAEGGITQRSGSVPSIGSKRLSVSTQGKTADGDYVSAESFSVSAKPRKLSSIFRSKLKGAGGVSDSPLDHSSSNLAPPPQASGLLLSRNDSNISFTSISSSSNEQEILAVPTPPHTPLRHPGPKQSILKNKYRQNEDLYQWMAKQQTEKEHFPMDLHDDDEASRYIRQNTSESCAAAAGHLGSAWSQDDSKLDLNDGGDYTMATSIMQLADAQILFKPVLQSLGLHVESVRPSAMMKKFGGHLLLQGHITTFKILIAESEARPGEGGHYASQYSSKGKGRGKRSFNNRGLAESAAFQCERFDVNVSLEDVVDFGEDGHASKFPYKFAMHKLEAKPTTLQINLLVNCQAIRQNVDMALLRLAHQVLTMVGNVKETRVELKQKRMEPASGWVQTHRKQDSKDSTSSVETNHSDTSHTERLMGSFTNILALEKEREMMLGNTKSGSHTPLSTQPSQETTQQYTTSQQLQKSLAHALDSQLNSGGTLRPQVSGLGVRPIQPQPQYQPSPAAVMIGLAPGVRPVPSPMAASAKRMAVISQVAGEINDGKVKTSQESNNARAEAKVVHSADRKGDKTTRVGGTRAGSPILPATTVSSVRPEILPIVDVVQTKKPGQLRFAKDLKEEHAQVSTSKVSTPHPSAAHGITSTAAVNSSDIMTPPHSLNLSDCTVVLDMADTSSPALNQKTIIDEIKESTPQCWRHLYQLLELYATMPELKTVTVPVTQAVSKLPVIEEEDPDQEGFGKRESRVSDYGSKLTTLIQNRKSSMLHSLRRDSSSDGHELMEEIADKATGNQPQRSKVDVSAKEEETLGNNSLAHQSFIRTRFKQSIYVGESIPLIVYGILKVDKVLISAELSGLKLEANTTKVHASGTYKKKVKGFLHRVSSDSSYTAHVGHSMINLREGEPPDWQTVVTININKSQGLLTSVMRRGKEHNSTLVTVGVIDIDIPQHPVVLHDMMSRSSKRITATLQELRWPAQSNKMHFSSEDNSNQSASNIAASSAAAESNAASNSGASNAPSHTKGHHASKTMPSSSNNNAGGVWRPMGEEKVIRKHLHIKAVLQGIKVGASILPSLKAQYKTDAIKLTGVLGKRAHFTVTLPTHMLSFKSRITAAAALAETPIPSGASIELPPIQIIADYRVQKPGSAAGATLSHRDDHNEVDIGEELELLQGNYLYAVAEVGMLEHSLTTDLLNHLVFVQKVFMKEINEIVQKVSGAGPIDEVKPGKEDFVGPGSKPLLYSVSVRFKGIQVTATTPTSNAVRFETGAITLDLSNRFHLPKKDAGAKNASTEEEDKYSSSQKMFIQAVVDLNLALGQLLKNPVFEEAEPEFHTMAFFKTTIKVRNALQHEMIPTLSHDQEALLINLSRPIILAQPLAFDKAVLVWLNYKNAYEYWTEQRMALNKEVLHATRQVIDKLPHMAPATSPTISTLFLQLTVDDMGICVPLLSSPYQPMPAPAPGFQSPRVAEAEQGSALVLTVESTQISACSSGSLVSKGKFKNFCLRFADDFGSSWDDWKPWPSDSGAVMNQCNVPAGTYEVCSRTINKQDTCSKNAKWILNVQWEMKGIDVHLDTDIGKRFTLLGHTLTLLAGEGEEELMGGDIDTDGLLNGLGRDGKDGVDGKDGEDEDDVLSSPDTQGNSLEDLQLLKRRTSLASDILPEEIFLDTFDPKERARKIEREMNEQAKIVQELKECGATEGTIEIERKKLEDLQSLLFQDFRRDFMEKLKRQGDRANIIKDKLGIGTRPASHLRSKSIGTNRISGAFLSRHRSIDASAGDRRQSEDLYRMPKVSFSGHQLSTYTPPGSPDLHTYAESESERDDDETFTYTHQRSRSLEAIPSSGSDSQLDESLPYRRKKTASEDSGSVTSRDQAMKLGEQNVDFELDVKVFIDSGKCVLYPKEAKEEEVRKYAKKEKLVPGEAASNNGAVGSSSPPSKRKLKKEVSGSSISNRRKLSTNPDTTIFFVPSVAVKIHYNSKTDHMGYSASPGSTIVEEPDTFTGFHSSDKYAAAMSTPTNRHFSNIPEISVNNQPQGRGGMDADTSAGSIGGGPLNADFYGSPRRSGPGKKASLYAWFTLQTLPEEMIISPTLLDFLEQALEPLPVNQGSSLLKKDMMLMDSLVNNMDLDASQVSLGQQSMAFFPVDVVVHIKMDPTFIRFNCHPVSRVECLLQVPSLDLFFSTKKSDVNDSMLADISQTPRSSDSHTSRPGTRQTPTSTSAHGAGGSGYSRARHTSGISDTSTSTAATNHPGSSSSSGGLSVTGCMSDFSLYIFHPYGTGVQRRLAGHGDPSYKAQPGLERIAENATNAIHDLGRRDSLSLNVEYIRVNISRTRKLETHSEPGGEAGAGGAVKGEQQIRCNAVRFSAICDIGTASFKYDMRRLSEILSLPKAWYRRTLARRLFLGDDSMNINPGDECEPDTPEKSGRPVFMSHNSVSHPTLNEIAPPPTPLRKHHRRGSSGDKIRIQLSPEFKTEIASRRGHVISTSSHSQAASTVTSGASGVHFARDTLPSSSTSVHRKRSRTLASPDMPRHRHSVSGGIGGGSGQAATSVPVTATLSTSWETLVLFAVNLSQLNLEVNMANVMGNTEWHLNGIKTQGRLSINSSGHKNLNIDAGFGKTSLESKGGIVGGTIDINNLQGFFSVCEDPMLGQDPDHQAGLSTSALEMKLDYMGSSIIMTRLSHLQLSLKDEWHVDTDSQSDAPLATNRSAFLFVNGKLSWSHLHLMISRSTTPDLIKIVSKLDEFFSQQVMSSRRVFQAGPYPLPASAAKVPRKTSESAILNELRHHRHWQAALGHLLGHQFSMLPSNLLPQQGMVLGGTMALQGQGLMLASFHGVNFRAKYWALFNIKDPYIYFSTEAQKIPSGGTHIVEDLQFIVGQQQGTSREPTGVTSPQALHNHQATICKISRTQHMPPNFTSVDEWFTYAMTSSVTDPKVVTEFPGVRTEEDLGRKFSKVKATYYSHETEVIFAFPSLYMDLKTSHFQGETMPEETDERPVVECSFVAEFYDHIYVAMNAEVILFLHDLVSSYIREKDKSSGPRMSSSKASKTDSSKLSDPTTALKADFRTFQCKTWQLEPTIRLIHWASTQIDPVGADYVLQKLGFSHARVTIPKWVQRGFMDPLDKVLSVLVDKLITLLRDQAGGSALDESPDQEGATS</sequence>
<feature type="compositionally biased region" description="Basic and acidic residues" evidence="1">
    <location>
        <begin position="2140"/>
        <end position="2155"/>
    </location>
</feature>
<comment type="caution">
    <text evidence="4">The sequence shown here is derived from an EMBL/GenBank/DDBJ whole genome shotgun (WGS) entry which is preliminary data.</text>
</comment>
<feature type="compositionally biased region" description="Basic residues" evidence="1">
    <location>
        <begin position="1485"/>
        <end position="1509"/>
    </location>
</feature>
<feature type="compositionally biased region" description="Basic and acidic residues" evidence="1">
    <location>
        <begin position="2991"/>
        <end position="3007"/>
    </location>
</feature>
<feature type="region of interest" description="Disordered" evidence="1">
    <location>
        <begin position="2912"/>
        <end position="2935"/>
    </location>
</feature>
<organism evidence="4 5">
    <name type="scientific">Elysia crispata</name>
    <name type="common">lettuce slug</name>
    <dbReference type="NCBI Taxonomy" id="231223"/>
    <lineage>
        <taxon>Eukaryota</taxon>
        <taxon>Metazoa</taxon>
        <taxon>Spiralia</taxon>
        <taxon>Lophotrochozoa</taxon>
        <taxon>Mollusca</taxon>
        <taxon>Gastropoda</taxon>
        <taxon>Heterobranchia</taxon>
        <taxon>Euthyneura</taxon>
        <taxon>Panpulmonata</taxon>
        <taxon>Sacoglossa</taxon>
        <taxon>Placobranchoidea</taxon>
        <taxon>Plakobranchidae</taxon>
        <taxon>Elysia</taxon>
    </lineage>
</organism>
<dbReference type="InterPro" id="IPR056742">
    <property type="entry name" value="BLTP1_C"/>
</dbReference>
<feature type="compositionally biased region" description="Basic and acidic residues" evidence="1">
    <location>
        <begin position="2007"/>
        <end position="2020"/>
    </location>
</feature>
<feature type="region of interest" description="Disordered" evidence="1">
    <location>
        <begin position="1294"/>
        <end position="1324"/>
    </location>
</feature>
<dbReference type="GO" id="GO:0098793">
    <property type="term" value="C:presynapse"/>
    <property type="evidence" value="ECO:0007669"/>
    <property type="project" value="GOC"/>
</dbReference>
<feature type="compositionally biased region" description="Polar residues" evidence="1">
    <location>
        <begin position="4907"/>
        <end position="4923"/>
    </location>
</feature>
<feature type="compositionally biased region" description="Low complexity" evidence="1">
    <location>
        <begin position="3418"/>
        <end position="3448"/>
    </location>
</feature>
<feature type="region of interest" description="Disordered" evidence="1">
    <location>
        <begin position="4347"/>
        <end position="4378"/>
    </location>
</feature>
<name>A0AAE0XW73_9GAST</name>
<feature type="region of interest" description="Disordered" evidence="1">
    <location>
        <begin position="2109"/>
        <end position="2220"/>
    </location>
</feature>
<feature type="region of interest" description="Disordered" evidence="1">
    <location>
        <begin position="2979"/>
        <end position="3017"/>
    </location>
</feature>
<feature type="compositionally biased region" description="Acidic residues" evidence="1">
    <location>
        <begin position="4241"/>
        <end position="4250"/>
    </location>
</feature>
<feature type="compositionally biased region" description="Low complexity" evidence="1">
    <location>
        <begin position="2880"/>
        <end position="2899"/>
    </location>
</feature>
<feature type="region of interest" description="Disordered" evidence="1">
    <location>
        <begin position="4221"/>
        <end position="4298"/>
    </location>
</feature>
<reference evidence="4" key="1">
    <citation type="journal article" date="2023" name="G3 (Bethesda)">
        <title>A reference genome for the long-term kleptoplast-retaining sea slug Elysia crispata morphotype clarki.</title>
        <authorList>
            <person name="Eastman K.E."/>
            <person name="Pendleton A.L."/>
            <person name="Shaikh M.A."/>
            <person name="Suttiyut T."/>
            <person name="Ogas R."/>
            <person name="Tomko P."/>
            <person name="Gavelis G."/>
            <person name="Widhalm J.R."/>
            <person name="Wisecaver J.H."/>
        </authorList>
    </citation>
    <scope>NUCLEOTIDE SEQUENCE</scope>
    <source>
        <strain evidence="4">ECLA1</strain>
    </source>
</reference>
<gene>
    <name evidence="4" type="ORF">RRG08_040102</name>
</gene>
<feature type="domain" description="Bridge-like lipid transfer protein family member 1 C-terminal" evidence="3">
    <location>
        <begin position="4971"/>
        <end position="5559"/>
    </location>
</feature>
<keyword evidence="2" id="KW-0472">Membrane</keyword>
<feature type="region of interest" description="Disordered" evidence="1">
    <location>
        <begin position="5457"/>
        <end position="5479"/>
    </location>
</feature>
<feature type="compositionally biased region" description="Low complexity" evidence="1">
    <location>
        <begin position="4348"/>
        <end position="4360"/>
    </location>
</feature>